<keyword evidence="1" id="KW-0812">Transmembrane</keyword>
<feature type="transmembrane region" description="Helical" evidence="1">
    <location>
        <begin position="93"/>
        <end position="111"/>
    </location>
</feature>
<evidence type="ECO:0000256" key="1">
    <source>
        <dbReference type="SAM" id="Phobius"/>
    </source>
</evidence>
<keyword evidence="1" id="KW-0472">Membrane</keyword>
<evidence type="ECO:0000313" key="2">
    <source>
        <dbReference type="EMBL" id="KAK7051538.1"/>
    </source>
</evidence>
<protein>
    <submittedName>
        <fullName evidence="2">Uncharacterized protein</fullName>
    </submittedName>
</protein>
<accession>A0AAW0DFB6</accession>
<dbReference type="EMBL" id="JAYKXP010000012">
    <property type="protein sequence ID" value="KAK7051538.1"/>
    <property type="molecule type" value="Genomic_DNA"/>
</dbReference>
<gene>
    <name evidence="2" type="ORF">VNI00_004515</name>
</gene>
<proteinExistence type="predicted"/>
<dbReference type="AlphaFoldDB" id="A0AAW0DFB6"/>
<keyword evidence="1" id="KW-1133">Transmembrane helix</keyword>
<comment type="caution">
    <text evidence="2">The sequence shown here is derived from an EMBL/GenBank/DDBJ whole genome shotgun (WGS) entry which is preliminary data.</text>
</comment>
<keyword evidence="3" id="KW-1185">Reference proteome</keyword>
<name>A0AAW0DFB6_9AGAR</name>
<reference evidence="2 3" key="1">
    <citation type="submission" date="2024-01" db="EMBL/GenBank/DDBJ databases">
        <title>A draft genome for a cacao thread blight-causing isolate of Paramarasmius palmivorus.</title>
        <authorList>
            <person name="Baruah I.K."/>
            <person name="Bukari Y."/>
            <person name="Amoako-Attah I."/>
            <person name="Meinhardt L.W."/>
            <person name="Bailey B.A."/>
            <person name="Cohen S.P."/>
        </authorList>
    </citation>
    <scope>NUCLEOTIDE SEQUENCE [LARGE SCALE GENOMIC DNA]</scope>
    <source>
        <strain evidence="2 3">GH-12</strain>
    </source>
</reference>
<feature type="transmembrane region" description="Helical" evidence="1">
    <location>
        <begin position="155"/>
        <end position="184"/>
    </location>
</feature>
<sequence>MAQTPELVHKCSAGIHSLVVVATTLVFALSSAPAVILLLEQLSFNEDIFDRLPDHYRELLGPIEYGIALGSSAVADVVMLWRCFVVWNNDWRVMVVPVFGFFSTHASGFLIAPDSPILAASVALMAVLIEAIRMIKMGREVIAQVGTEPRAVVRIVIATILESGLISSVYTTLIFCISMAEAYIGGFEKVLEISMRLWPTVSATVSAIIVVRSALGMSFNNVDSAMASIGIIKVTSPVDIVRTFSGEFRRTLSGNSITKDYGTCNTDSDGEPSTPRATDYRNAVSDTGRSYTDVLRTIQQSS</sequence>
<feature type="transmembrane region" description="Helical" evidence="1">
    <location>
        <begin position="117"/>
        <end position="135"/>
    </location>
</feature>
<organism evidence="2 3">
    <name type="scientific">Paramarasmius palmivorus</name>
    <dbReference type="NCBI Taxonomy" id="297713"/>
    <lineage>
        <taxon>Eukaryota</taxon>
        <taxon>Fungi</taxon>
        <taxon>Dikarya</taxon>
        <taxon>Basidiomycota</taxon>
        <taxon>Agaricomycotina</taxon>
        <taxon>Agaricomycetes</taxon>
        <taxon>Agaricomycetidae</taxon>
        <taxon>Agaricales</taxon>
        <taxon>Marasmiineae</taxon>
        <taxon>Marasmiaceae</taxon>
        <taxon>Paramarasmius</taxon>
    </lineage>
</organism>
<feature type="transmembrane region" description="Helical" evidence="1">
    <location>
        <begin position="59"/>
        <end position="81"/>
    </location>
</feature>
<evidence type="ECO:0000313" key="3">
    <source>
        <dbReference type="Proteomes" id="UP001383192"/>
    </source>
</evidence>
<dbReference type="Proteomes" id="UP001383192">
    <property type="component" value="Unassembled WGS sequence"/>
</dbReference>
<feature type="transmembrane region" description="Helical" evidence="1">
    <location>
        <begin position="18"/>
        <end position="39"/>
    </location>
</feature>
<feature type="transmembrane region" description="Helical" evidence="1">
    <location>
        <begin position="196"/>
        <end position="215"/>
    </location>
</feature>